<dbReference type="AlphaFoldDB" id="A0AA43QVQ8"/>
<evidence type="ECO:0000256" key="1">
    <source>
        <dbReference type="SAM" id="MobiDB-lite"/>
    </source>
</evidence>
<proteinExistence type="predicted"/>
<gene>
    <name evidence="3" type="ORF">OHK93_003793</name>
</gene>
<comment type="caution">
    <text evidence="3">The sequence shown here is derived from an EMBL/GenBank/DDBJ whole genome shotgun (WGS) entry which is preliminary data.</text>
</comment>
<feature type="signal peptide" evidence="2">
    <location>
        <begin position="1"/>
        <end position="18"/>
    </location>
</feature>
<keyword evidence="2" id="KW-0732">Signal</keyword>
<name>A0AA43QVQ8_9LECA</name>
<reference evidence="3" key="1">
    <citation type="journal article" date="2023" name="Genome Biol. Evol.">
        <title>First Whole Genome Sequence and Flow Cytometry Genome Size Data for the Lichen-Forming Fungus Ramalina farinacea (Ascomycota).</title>
        <authorList>
            <person name="Llewellyn T."/>
            <person name="Mian S."/>
            <person name="Hill R."/>
            <person name="Leitch I.J."/>
            <person name="Gaya E."/>
        </authorList>
    </citation>
    <scope>NUCLEOTIDE SEQUENCE</scope>
    <source>
        <strain evidence="3">LIQ254RAFAR</strain>
    </source>
</reference>
<evidence type="ECO:0000313" key="4">
    <source>
        <dbReference type="Proteomes" id="UP001161017"/>
    </source>
</evidence>
<feature type="region of interest" description="Disordered" evidence="1">
    <location>
        <begin position="109"/>
        <end position="134"/>
    </location>
</feature>
<dbReference type="Proteomes" id="UP001161017">
    <property type="component" value="Unassembled WGS sequence"/>
</dbReference>
<feature type="chain" id="PRO_5041325362" description="Ecp2 effector protein domain-containing protein" evidence="2">
    <location>
        <begin position="19"/>
        <end position="227"/>
    </location>
</feature>
<accession>A0AA43QVQ8</accession>
<sequence>MKISLATLLATTSPVILARTLTPRDPTGLHCNTDIVPSGLPDPDPQGAAACTKLINDLKTNPDLHAYRDITYSATNGSLPSASDPHFRTIDCAMVITFSGAGSSNGALSSSGDAAASSSDAVGSSGNAAASSGSQSGFTFNDWVTAVEGILASCRNWGGTAQIGGQSGYTAGVYTERVNLAMLNGSHPQDTPAVPNAAAYVPGGGSAPFPAVTTVVPTVTPVPSPGP</sequence>
<organism evidence="3 4">
    <name type="scientific">Ramalina farinacea</name>
    <dbReference type="NCBI Taxonomy" id="258253"/>
    <lineage>
        <taxon>Eukaryota</taxon>
        <taxon>Fungi</taxon>
        <taxon>Dikarya</taxon>
        <taxon>Ascomycota</taxon>
        <taxon>Pezizomycotina</taxon>
        <taxon>Lecanoromycetes</taxon>
        <taxon>OSLEUM clade</taxon>
        <taxon>Lecanoromycetidae</taxon>
        <taxon>Lecanorales</taxon>
        <taxon>Lecanorineae</taxon>
        <taxon>Ramalinaceae</taxon>
        <taxon>Ramalina</taxon>
    </lineage>
</organism>
<evidence type="ECO:0000313" key="3">
    <source>
        <dbReference type="EMBL" id="MDI1492579.1"/>
    </source>
</evidence>
<protein>
    <recommendedName>
        <fullName evidence="5">Ecp2 effector protein domain-containing protein</fullName>
    </recommendedName>
</protein>
<evidence type="ECO:0000256" key="2">
    <source>
        <dbReference type="SAM" id="SignalP"/>
    </source>
</evidence>
<evidence type="ECO:0008006" key="5">
    <source>
        <dbReference type="Google" id="ProtNLM"/>
    </source>
</evidence>
<dbReference type="EMBL" id="JAPUFD010000019">
    <property type="protein sequence ID" value="MDI1492579.1"/>
    <property type="molecule type" value="Genomic_DNA"/>
</dbReference>
<keyword evidence="4" id="KW-1185">Reference proteome</keyword>